<dbReference type="InterPro" id="IPR043132">
    <property type="entry name" value="BCAT-like_C"/>
</dbReference>
<comment type="similarity">
    <text evidence="1">Belongs to the class-IV pyridoxal-phosphate-dependent aminotransferase family.</text>
</comment>
<dbReference type="Pfam" id="PF01063">
    <property type="entry name" value="Aminotran_4"/>
    <property type="match status" value="1"/>
</dbReference>
<name>A0A1Q2HYV2_9CORY</name>
<dbReference type="KEGG" id="cgv:CGLAU_10460"/>
<accession>A0A1Q2HYV2</accession>
<dbReference type="PANTHER" id="PTHR42743">
    <property type="entry name" value="AMINO-ACID AMINOTRANSFERASE"/>
    <property type="match status" value="1"/>
</dbReference>
<evidence type="ECO:0000256" key="1">
    <source>
        <dbReference type="ARBA" id="ARBA00009320"/>
    </source>
</evidence>
<dbReference type="CDD" id="cd00449">
    <property type="entry name" value="PLPDE_IV"/>
    <property type="match status" value="1"/>
</dbReference>
<organism evidence="2 3">
    <name type="scientific">Corynebacterium glaucum</name>
    <dbReference type="NCBI Taxonomy" id="187491"/>
    <lineage>
        <taxon>Bacteria</taxon>
        <taxon>Bacillati</taxon>
        <taxon>Actinomycetota</taxon>
        <taxon>Actinomycetes</taxon>
        <taxon>Mycobacteriales</taxon>
        <taxon>Corynebacteriaceae</taxon>
        <taxon>Corynebacterium</taxon>
    </lineage>
</organism>
<keyword evidence="3" id="KW-1185">Reference proteome</keyword>
<dbReference type="GO" id="GO:0047810">
    <property type="term" value="F:D-alanine-2-oxoglutarate aminotransferase activity"/>
    <property type="evidence" value="ECO:0007669"/>
    <property type="project" value="UniProtKB-EC"/>
</dbReference>
<dbReference type="InterPro" id="IPR036038">
    <property type="entry name" value="Aminotransferase-like"/>
</dbReference>
<evidence type="ECO:0000313" key="2">
    <source>
        <dbReference type="EMBL" id="AQQ16028.1"/>
    </source>
</evidence>
<dbReference type="PANTHER" id="PTHR42743:SF11">
    <property type="entry name" value="AMINODEOXYCHORISMATE LYASE"/>
    <property type="match status" value="1"/>
</dbReference>
<dbReference type="Gene3D" id="3.30.470.10">
    <property type="match status" value="1"/>
</dbReference>
<sequence>MIYLVEPFGGSIRRQSPHTPHVFWDDAGLTRGDGIFETVLVRGGEAKNLQKHLARFARSAAALELPEPVGEQWARVTAEAVADYCRERAQDPAKIEAKCVWTMTRGRETTGVPTAWLTVRPIPADVLAQREQGVKVVTTPRGYTVEPDVEWLGAEAKTLNYAATMAALRWARGKGADDVIYIERGTERVLEGSTSSVIMVKKGQRLRTPAPGPGILAGTTQAAVFDYATKQGWKCKEKDIALGELYGTESVWLVSSTRICARVTELNGKTLPAPDNEAEIRELITKALN</sequence>
<dbReference type="InterPro" id="IPR043131">
    <property type="entry name" value="BCAT-like_N"/>
</dbReference>
<dbReference type="SUPFAM" id="SSF56752">
    <property type="entry name" value="D-aminoacid aminotransferase-like PLP-dependent enzymes"/>
    <property type="match status" value="1"/>
</dbReference>
<keyword evidence="2" id="KW-0032">Aminotransferase</keyword>
<reference evidence="2 3" key="1">
    <citation type="submission" date="2016-12" db="EMBL/GenBank/DDBJ databases">
        <authorList>
            <person name="Song W.-J."/>
            <person name="Kurnit D.M."/>
        </authorList>
    </citation>
    <scope>NUCLEOTIDE SEQUENCE [LARGE SCALE GENOMIC DNA]</scope>
    <source>
        <strain evidence="2 3">DSM 30827</strain>
    </source>
</reference>
<dbReference type="GO" id="GO:0046394">
    <property type="term" value="P:carboxylic acid biosynthetic process"/>
    <property type="evidence" value="ECO:0007669"/>
    <property type="project" value="UniProtKB-ARBA"/>
</dbReference>
<gene>
    <name evidence="2" type="primary">dat</name>
    <name evidence="2" type="ORF">CGLAU_10460</name>
</gene>
<protein>
    <submittedName>
        <fullName evidence="2">D-alanine aminotransferase</fullName>
        <ecNumber evidence="2">2.6.1.21</ecNumber>
    </submittedName>
</protein>
<dbReference type="GO" id="GO:0005829">
    <property type="term" value="C:cytosol"/>
    <property type="evidence" value="ECO:0007669"/>
    <property type="project" value="TreeGrafter"/>
</dbReference>
<dbReference type="NCBIfam" id="NF005886">
    <property type="entry name" value="PRK07849.1-1"/>
    <property type="match status" value="1"/>
</dbReference>
<proteinExistence type="inferred from homology"/>
<dbReference type="InterPro" id="IPR050571">
    <property type="entry name" value="Class-IV_PLP-Dep_Aminotrnsfr"/>
</dbReference>
<dbReference type="EMBL" id="CP019688">
    <property type="protein sequence ID" value="AQQ16028.1"/>
    <property type="molecule type" value="Genomic_DNA"/>
</dbReference>
<keyword evidence="2" id="KW-0808">Transferase</keyword>
<dbReference type="Proteomes" id="UP000217209">
    <property type="component" value="Chromosome"/>
</dbReference>
<dbReference type="Gene3D" id="3.20.10.10">
    <property type="entry name" value="D-amino Acid Aminotransferase, subunit A, domain 2"/>
    <property type="match status" value="1"/>
</dbReference>
<dbReference type="EC" id="2.6.1.21" evidence="2"/>
<evidence type="ECO:0000313" key="3">
    <source>
        <dbReference type="Proteomes" id="UP000217209"/>
    </source>
</evidence>
<dbReference type="InterPro" id="IPR001544">
    <property type="entry name" value="Aminotrans_IV"/>
</dbReference>
<dbReference type="AlphaFoldDB" id="A0A1Q2HYV2"/>